<evidence type="ECO:0000313" key="8">
    <source>
        <dbReference type="EMBL" id="MQM12935.1"/>
    </source>
</evidence>
<dbReference type="PANTHER" id="PTHR43719">
    <property type="entry name" value="TWO-COMPONENT HISTIDINE KINASE"/>
    <property type="match status" value="1"/>
</dbReference>
<organism evidence="8 9">
    <name type="scientific">Colocasia esculenta</name>
    <name type="common">Wild taro</name>
    <name type="synonym">Arum esculentum</name>
    <dbReference type="NCBI Taxonomy" id="4460"/>
    <lineage>
        <taxon>Eukaryota</taxon>
        <taxon>Viridiplantae</taxon>
        <taxon>Streptophyta</taxon>
        <taxon>Embryophyta</taxon>
        <taxon>Tracheophyta</taxon>
        <taxon>Spermatophyta</taxon>
        <taxon>Magnoliopsida</taxon>
        <taxon>Liliopsida</taxon>
        <taxon>Araceae</taxon>
        <taxon>Aroideae</taxon>
        <taxon>Colocasieae</taxon>
        <taxon>Colocasia</taxon>
    </lineage>
</organism>
<evidence type="ECO:0000256" key="6">
    <source>
        <dbReference type="SAM" id="MobiDB-lite"/>
    </source>
</evidence>
<dbReference type="EMBL" id="NMUH01005499">
    <property type="protein sequence ID" value="MQM12935.1"/>
    <property type="molecule type" value="Genomic_DNA"/>
</dbReference>
<dbReference type="GO" id="GO:0004673">
    <property type="term" value="F:protein histidine kinase activity"/>
    <property type="evidence" value="ECO:0007669"/>
    <property type="project" value="UniProtKB-EC"/>
</dbReference>
<comment type="catalytic activity">
    <reaction evidence="1">
        <text>ATP + protein L-histidine = ADP + protein N-phospho-L-histidine.</text>
        <dbReference type="EC" id="2.7.13.3"/>
    </reaction>
</comment>
<evidence type="ECO:0000256" key="3">
    <source>
        <dbReference type="ARBA" id="ARBA00022553"/>
    </source>
</evidence>
<sequence>TPTTDLRSLRNKEALCDLILHKPLHGSRLHAILKLLQEFGETGDVIADRKTNDMLQEKDKLYVNLNGDKPLHGMKVLVVEDNVVLRRLASSMLSHLGAFVELSENGKDALELVRKVLRDKSTQDVEKIEKENMEATRHLPYDIILMDCEGAPTPEWLDSPGTGVDDDPPEREGSESQEKRPSREK</sequence>
<keyword evidence="4" id="KW-0902">Two-component regulatory system</keyword>
<name>A0A843X4T9_COLES</name>
<dbReference type="Proteomes" id="UP000652761">
    <property type="component" value="Unassembled WGS sequence"/>
</dbReference>
<dbReference type="AlphaFoldDB" id="A0A843X4T9"/>
<dbReference type="EC" id="2.7.13.3" evidence="2"/>
<evidence type="ECO:0000259" key="7">
    <source>
        <dbReference type="PROSITE" id="PS50110"/>
    </source>
</evidence>
<feature type="compositionally biased region" description="Basic and acidic residues" evidence="6">
    <location>
        <begin position="170"/>
        <end position="185"/>
    </location>
</feature>
<dbReference type="GO" id="GO:0000160">
    <property type="term" value="P:phosphorelay signal transduction system"/>
    <property type="evidence" value="ECO:0007669"/>
    <property type="project" value="UniProtKB-KW"/>
</dbReference>
<feature type="region of interest" description="Disordered" evidence="6">
    <location>
        <begin position="150"/>
        <end position="185"/>
    </location>
</feature>
<evidence type="ECO:0000256" key="2">
    <source>
        <dbReference type="ARBA" id="ARBA00012438"/>
    </source>
</evidence>
<dbReference type="OrthoDB" id="60033at2759"/>
<evidence type="ECO:0000256" key="5">
    <source>
        <dbReference type="PROSITE-ProRule" id="PRU00169"/>
    </source>
</evidence>
<evidence type="ECO:0000256" key="1">
    <source>
        <dbReference type="ARBA" id="ARBA00000085"/>
    </source>
</evidence>
<gene>
    <name evidence="8" type="ORF">Taro_045856</name>
</gene>
<dbReference type="SUPFAM" id="SSF52172">
    <property type="entry name" value="CheY-like"/>
    <property type="match status" value="1"/>
</dbReference>
<dbReference type="PANTHER" id="PTHR43719:SF75">
    <property type="entry name" value="HISTIDINE KINASE CKI1"/>
    <property type="match status" value="1"/>
</dbReference>
<dbReference type="InterPro" id="IPR011006">
    <property type="entry name" value="CheY-like_superfamily"/>
</dbReference>
<protein>
    <recommendedName>
        <fullName evidence="2">histidine kinase</fullName>
        <ecNumber evidence="2">2.7.13.3</ecNumber>
    </recommendedName>
</protein>
<evidence type="ECO:0000256" key="4">
    <source>
        <dbReference type="ARBA" id="ARBA00023012"/>
    </source>
</evidence>
<proteinExistence type="predicted"/>
<keyword evidence="3 5" id="KW-0597">Phosphoprotein</keyword>
<keyword evidence="9" id="KW-1185">Reference proteome</keyword>
<evidence type="ECO:0000313" key="9">
    <source>
        <dbReference type="Proteomes" id="UP000652761"/>
    </source>
</evidence>
<feature type="domain" description="Response regulatory" evidence="7">
    <location>
        <begin position="75"/>
        <end position="185"/>
    </location>
</feature>
<feature type="non-terminal residue" evidence="8">
    <location>
        <position position="185"/>
    </location>
</feature>
<reference evidence="8" key="1">
    <citation type="submission" date="2017-07" db="EMBL/GenBank/DDBJ databases">
        <title>Taro Niue Genome Assembly and Annotation.</title>
        <authorList>
            <person name="Atibalentja N."/>
            <person name="Keating K."/>
            <person name="Fields C.J."/>
        </authorList>
    </citation>
    <scope>NUCLEOTIDE SEQUENCE</scope>
    <source>
        <strain evidence="8">Niue_2</strain>
        <tissue evidence="8">Leaf</tissue>
    </source>
</reference>
<dbReference type="PROSITE" id="PS50110">
    <property type="entry name" value="RESPONSE_REGULATORY"/>
    <property type="match status" value="1"/>
</dbReference>
<feature type="non-terminal residue" evidence="8">
    <location>
        <position position="1"/>
    </location>
</feature>
<feature type="modified residue" description="4-aspartylphosphate" evidence="5">
    <location>
        <position position="147"/>
    </location>
</feature>
<dbReference type="InterPro" id="IPR050956">
    <property type="entry name" value="2C_system_His_kinase"/>
</dbReference>
<dbReference type="InterPro" id="IPR001789">
    <property type="entry name" value="Sig_transdc_resp-reg_receiver"/>
</dbReference>
<dbReference type="Gene3D" id="3.40.50.2300">
    <property type="match status" value="1"/>
</dbReference>
<accession>A0A843X4T9</accession>
<comment type="caution">
    <text evidence="8">The sequence shown here is derived from an EMBL/GenBank/DDBJ whole genome shotgun (WGS) entry which is preliminary data.</text>
</comment>